<evidence type="ECO:0000313" key="2">
    <source>
        <dbReference type="EMBL" id="MBC8360572.1"/>
    </source>
</evidence>
<dbReference type="Proteomes" id="UP000603434">
    <property type="component" value="Unassembled WGS sequence"/>
</dbReference>
<gene>
    <name evidence="2" type="ORF">H8E23_04160</name>
</gene>
<feature type="transmembrane region" description="Helical" evidence="1">
    <location>
        <begin position="31"/>
        <end position="52"/>
    </location>
</feature>
<feature type="transmembrane region" description="Helical" evidence="1">
    <location>
        <begin position="7"/>
        <end position="25"/>
    </location>
</feature>
<name>A0A8J6NJI4_9BACT</name>
<keyword evidence="1" id="KW-0472">Membrane</keyword>
<evidence type="ECO:0000256" key="1">
    <source>
        <dbReference type="SAM" id="Phobius"/>
    </source>
</evidence>
<evidence type="ECO:0000313" key="3">
    <source>
        <dbReference type="Proteomes" id="UP000603434"/>
    </source>
</evidence>
<dbReference type="EMBL" id="JACNJH010000096">
    <property type="protein sequence ID" value="MBC8360572.1"/>
    <property type="molecule type" value="Genomic_DNA"/>
</dbReference>
<keyword evidence="1" id="KW-0812">Transmembrane</keyword>
<accession>A0A8J6NJI4</accession>
<sequence>MNLMGRIKVLGLIIFCIWAGFYFYQKWTSETLWGILFVIIFIADTDAIAVILNGEKNRPPVTDSIRRHSQMRTKRWIDTALHFSPHSLFLAFLDVELAANGRLMLARRVKIFEK</sequence>
<protein>
    <submittedName>
        <fullName evidence="2">Uncharacterized protein</fullName>
    </submittedName>
</protein>
<proteinExistence type="predicted"/>
<reference evidence="2 3" key="1">
    <citation type="submission" date="2020-08" db="EMBL/GenBank/DDBJ databases">
        <title>Bridging the membrane lipid divide: bacteria of the FCB group superphylum have the potential to synthesize archaeal ether lipids.</title>
        <authorList>
            <person name="Villanueva L."/>
            <person name="Von Meijenfeldt F.A.B."/>
            <person name="Westbye A.B."/>
            <person name="Yadav S."/>
            <person name="Hopmans E.C."/>
            <person name="Dutilh B.E."/>
            <person name="Sinninghe Damste J.S."/>
        </authorList>
    </citation>
    <scope>NUCLEOTIDE SEQUENCE [LARGE SCALE GENOMIC DNA]</scope>
    <source>
        <strain evidence="2">NIOZ-UU30</strain>
    </source>
</reference>
<organism evidence="2 3">
    <name type="scientific">Candidatus Desulfatibia profunda</name>
    <dbReference type="NCBI Taxonomy" id="2841695"/>
    <lineage>
        <taxon>Bacteria</taxon>
        <taxon>Pseudomonadati</taxon>
        <taxon>Thermodesulfobacteriota</taxon>
        <taxon>Desulfobacteria</taxon>
        <taxon>Desulfobacterales</taxon>
        <taxon>Desulfobacterales incertae sedis</taxon>
        <taxon>Candidatus Desulfatibia</taxon>
    </lineage>
</organism>
<comment type="caution">
    <text evidence="2">The sequence shown here is derived from an EMBL/GenBank/DDBJ whole genome shotgun (WGS) entry which is preliminary data.</text>
</comment>
<keyword evidence="1" id="KW-1133">Transmembrane helix</keyword>
<dbReference type="AlphaFoldDB" id="A0A8J6NJI4"/>